<evidence type="ECO:0000313" key="4">
    <source>
        <dbReference type="EMBL" id="HJD44694.1"/>
    </source>
</evidence>
<dbReference type="SUPFAM" id="SSF53335">
    <property type="entry name" value="S-adenosyl-L-methionine-dependent methyltransferases"/>
    <property type="match status" value="1"/>
</dbReference>
<protein>
    <submittedName>
        <fullName evidence="4">Methyltransferase domain-containing protein</fullName>
    </submittedName>
</protein>
<evidence type="ECO:0000313" key="5">
    <source>
        <dbReference type="Proteomes" id="UP000823889"/>
    </source>
</evidence>
<evidence type="ECO:0000259" key="3">
    <source>
        <dbReference type="Pfam" id="PF08241"/>
    </source>
</evidence>
<evidence type="ECO:0000256" key="1">
    <source>
        <dbReference type="ARBA" id="ARBA00022603"/>
    </source>
</evidence>
<reference evidence="4" key="2">
    <citation type="submission" date="2021-04" db="EMBL/GenBank/DDBJ databases">
        <authorList>
            <person name="Gilroy R."/>
        </authorList>
    </citation>
    <scope>NUCLEOTIDE SEQUENCE</scope>
    <source>
        <strain evidence="4">9264</strain>
    </source>
</reference>
<dbReference type="EMBL" id="DWUQ01000139">
    <property type="protein sequence ID" value="HJD44694.1"/>
    <property type="molecule type" value="Genomic_DNA"/>
</dbReference>
<dbReference type="InterPro" id="IPR029063">
    <property type="entry name" value="SAM-dependent_MTases_sf"/>
</dbReference>
<feature type="domain" description="Methyltransferase type 11" evidence="3">
    <location>
        <begin position="1"/>
        <end position="70"/>
    </location>
</feature>
<accession>A0A9D2RGA8</accession>
<feature type="non-terminal residue" evidence="4">
    <location>
        <position position="1"/>
    </location>
</feature>
<dbReference type="Pfam" id="PF08241">
    <property type="entry name" value="Methyltransf_11"/>
    <property type="match status" value="1"/>
</dbReference>
<organism evidence="4 5">
    <name type="scientific">Candidatus Paenalcaligenes intestinipullorum</name>
    <dbReference type="NCBI Taxonomy" id="2838718"/>
    <lineage>
        <taxon>Bacteria</taxon>
        <taxon>Pseudomonadati</taxon>
        <taxon>Pseudomonadota</taxon>
        <taxon>Betaproteobacteria</taxon>
        <taxon>Burkholderiales</taxon>
        <taxon>Alcaligenaceae</taxon>
        <taxon>Paenalcaligenes</taxon>
    </lineage>
</organism>
<keyword evidence="2" id="KW-0808">Transferase</keyword>
<proteinExistence type="predicted"/>
<name>A0A9D2RGA8_9BURK</name>
<dbReference type="GO" id="GO:0032259">
    <property type="term" value="P:methylation"/>
    <property type="evidence" value="ECO:0007669"/>
    <property type="project" value="UniProtKB-KW"/>
</dbReference>
<reference evidence="4" key="1">
    <citation type="journal article" date="2021" name="PeerJ">
        <title>Extensive microbial diversity within the chicken gut microbiome revealed by metagenomics and culture.</title>
        <authorList>
            <person name="Gilroy R."/>
            <person name="Ravi A."/>
            <person name="Getino M."/>
            <person name="Pursley I."/>
            <person name="Horton D.L."/>
            <person name="Alikhan N.F."/>
            <person name="Baker D."/>
            <person name="Gharbi K."/>
            <person name="Hall N."/>
            <person name="Watson M."/>
            <person name="Adriaenssens E.M."/>
            <person name="Foster-Nyarko E."/>
            <person name="Jarju S."/>
            <person name="Secka A."/>
            <person name="Antonio M."/>
            <person name="Oren A."/>
            <person name="Chaudhuri R.R."/>
            <person name="La Ragione R."/>
            <person name="Hildebrand F."/>
            <person name="Pallen M.J."/>
        </authorList>
    </citation>
    <scope>NUCLEOTIDE SEQUENCE</scope>
    <source>
        <strain evidence="4">9264</strain>
    </source>
</reference>
<dbReference type="InterPro" id="IPR013216">
    <property type="entry name" value="Methyltransf_11"/>
</dbReference>
<gene>
    <name evidence="4" type="ORF">H9906_06670</name>
</gene>
<dbReference type="GO" id="GO:0008757">
    <property type="term" value="F:S-adenosylmethionine-dependent methyltransferase activity"/>
    <property type="evidence" value="ECO:0007669"/>
    <property type="project" value="InterPro"/>
</dbReference>
<keyword evidence="1 4" id="KW-0489">Methyltransferase</keyword>
<dbReference type="Gene3D" id="3.40.50.150">
    <property type="entry name" value="Vaccinia Virus protein VP39"/>
    <property type="match status" value="1"/>
</dbReference>
<sequence>AVDLAVGMLQRARQLQRVENCIQADLEHLPFAPHSIDLIFSNLAVQWSDHLSHVMRSVHHSLRAQGVFAFSTVLEGSLNELATVWADAKQPAPINTFRDAEAYRTALMQQGFEVLTLHAAQHVCFYPNLYALLREFKALGVGHVKHSLPPGLHARSRLAKLEAAYEPLRQPRGLPLSWEILYVVAQPKHG</sequence>
<evidence type="ECO:0000256" key="2">
    <source>
        <dbReference type="ARBA" id="ARBA00022679"/>
    </source>
</evidence>
<dbReference type="PANTHER" id="PTHR13090:SF1">
    <property type="entry name" value="ARGININE-HYDROXYLASE NDUFAF5, MITOCHONDRIAL"/>
    <property type="match status" value="1"/>
</dbReference>
<dbReference type="AlphaFoldDB" id="A0A9D2RGA8"/>
<dbReference type="PANTHER" id="PTHR13090">
    <property type="entry name" value="ARGININE-HYDROXYLASE NDUFAF5, MITOCHONDRIAL"/>
    <property type="match status" value="1"/>
</dbReference>
<comment type="caution">
    <text evidence="4">The sequence shown here is derived from an EMBL/GenBank/DDBJ whole genome shotgun (WGS) entry which is preliminary data.</text>
</comment>
<dbReference type="Proteomes" id="UP000823889">
    <property type="component" value="Unassembled WGS sequence"/>
</dbReference>
<dbReference type="InterPro" id="IPR050602">
    <property type="entry name" value="Malonyl-ACP_OMT"/>
</dbReference>